<protein>
    <submittedName>
        <fullName evidence="3">Uncharacterized protein</fullName>
    </submittedName>
</protein>
<evidence type="ECO:0000313" key="6">
    <source>
        <dbReference type="Proteomes" id="UP000290189"/>
    </source>
</evidence>
<feature type="region of interest" description="Disordered" evidence="1">
    <location>
        <begin position="40"/>
        <end position="124"/>
    </location>
</feature>
<reference evidence="3 5" key="1">
    <citation type="submission" date="2015-02" db="EMBL/GenBank/DDBJ databases">
        <authorList>
            <person name="Chooi Y.-H."/>
        </authorList>
    </citation>
    <scope>NUCLEOTIDE SEQUENCE [LARGE SCALE GENOMIC DNA]</scope>
    <source>
        <strain evidence="3">E3</strain>
    </source>
</reference>
<name>A0A0G4IMR7_PLABS</name>
<sequence length="351" mass="36636">MTGLPGAAGTPPLLPLLLLLLPVAMIGSCSGDADHVTMPSDAGNVTYPGSDSGASRTTHASASSSDHSRDSVTWSHQVIPKDGGGAESYSTSSSDVSADASDSSSSSDDGFLSRVPGPLTIAPRPNATEILSALSSSDRKRLTDLLGQAKACKSNLDRLKEADRADSDEFAQMQTLFANLKRDIKAISGSDDIDALSLHATSAGPVAPPLASPGNGTDLPAGLVRSIYADGASSPELKAVLKKFSRMSPSQDSTEAPRFLDGLAGLTNEQQDQAMEIRQSFRQAAFMVLAMERTGQAGSHPYVDALAAALDHVARLRTVLSKQVPDWNADTLQVNACKFFLLSAIAPMLVL</sequence>
<dbReference type="EMBL" id="CDSF01000068">
    <property type="protein sequence ID" value="CEO96530.1"/>
    <property type="molecule type" value="Genomic_DNA"/>
</dbReference>
<dbReference type="Proteomes" id="UP000039324">
    <property type="component" value="Unassembled WGS sequence"/>
</dbReference>
<evidence type="ECO:0000256" key="2">
    <source>
        <dbReference type="SAM" id="SignalP"/>
    </source>
</evidence>
<keyword evidence="4" id="KW-0496">Mitochondrion</keyword>
<evidence type="ECO:0000313" key="4">
    <source>
        <dbReference type="EMBL" id="SPQ94588.1"/>
    </source>
</evidence>
<proteinExistence type="predicted"/>
<reference evidence="4 6" key="2">
    <citation type="submission" date="2018-03" db="EMBL/GenBank/DDBJ databases">
        <authorList>
            <person name="Fogelqvist J."/>
        </authorList>
    </citation>
    <scope>NUCLEOTIDE SEQUENCE [LARGE SCALE GENOMIC DNA]</scope>
</reference>
<evidence type="ECO:0000313" key="5">
    <source>
        <dbReference type="Proteomes" id="UP000039324"/>
    </source>
</evidence>
<evidence type="ECO:0000256" key="1">
    <source>
        <dbReference type="SAM" id="MobiDB-lite"/>
    </source>
</evidence>
<dbReference type="Proteomes" id="UP000290189">
    <property type="component" value="Unassembled WGS sequence"/>
</dbReference>
<keyword evidence="2" id="KW-0732">Signal</keyword>
<feature type="chain" id="PRO_5036293138" evidence="2">
    <location>
        <begin position="32"/>
        <end position="351"/>
    </location>
</feature>
<organism evidence="3 5">
    <name type="scientific">Plasmodiophora brassicae</name>
    <name type="common">Clubroot disease agent</name>
    <dbReference type="NCBI Taxonomy" id="37360"/>
    <lineage>
        <taxon>Eukaryota</taxon>
        <taxon>Sar</taxon>
        <taxon>Rhizaria</taxon>
        <taxon>Endomyxa</taxon>
        <taxon>Phytomyxea</taxon>
        <taxon>Plasmodiophorida</taxon>
        <taxon>Plasmodiophoridae</taxon>
        <taxon>Plasmodiophora</taxon>
    </lineage>
</organism>
<geneLocation type="mitochondrion" evidence="4"/>
<accession>A0A0G4IMR7</accession>
<feature type="signal peptide" evidence="2">
    <location>
        <begin position="1"/>
        <end position="31"/>
    </location>
</feature>
<feature type="compositionally biased region" description="Low complexity" evidence="1">
    <location>
        <begin position="88"/>
        <end position="109"/>
    </location>
</feature>
<dbReference type="EMBL" id="OVEO01000003">
    <property type="protein sequence ID" value="SPQ94588.1"/>
    <property type="molecule type" value="Genomic_DNA"/>
</dbReference>
<keyword evidence="5" id="KW-1185">Reference proteome</keyword>
<dbReference type="AlphaFoldDB" id="A0A0G4IMR7"/>
<evidence type="ECO:0000313" key="3">
    <source>
        <dbReference type="EMBL" id="CEO96530.1"/>
    </source>
</evidence>
<gene>
    <name evidence="3" type="ORF">PBRA_005139</name>
    <name evidence="4" type="ORF">PLBR_LOCUS1803</name>
</gene>
<feature type="compositionally biased region" description="Low complexity" evidence="1">
    <location>
        <begin position="55"/>
        <end position="65"/>
    </location>
</feature>